<keyword evidence="1" id="KW-0732">Signal</keyword>
<feature type="signal peptide" evidence="1">
    <location>
        <begin position="1"/>
        <end position="22"/>
    </location>
</feature>
<dbReference type="EMBL" id="CP149782">
    <property type="protein sequence ID" value="WYF43780.1"/>
    <property type="molecule type" value="Genomic_DNA"/>
</dbReference>
<organism evidence="2">
    <name type="scientific">Deinococcus sp. VB142</name>
    <dbReference type="NCBI Taxonomy" id="3112952"/>
    <lineage>
        <taxon>Bacteria</taxon>
        <taxon>Thermotogati</taxon>
        <taxon>Deinococcota</taxon>
        <taxon>Deinococci</taxon>
        <taxon>Deinococcales</taxon>
        <taxon>Deinococcaceae</taxon>
        <taxon>Deinococcus</taxon>
    </lineage>
</organism>
<dbReference type="InterPro" id="IPR013783">
    <property type="entry name" value="Ig-like_fold"/>
</dbReference>
<dbReference type="RefSeq" id="WP_339094749.1">
    <property type="nucleotide sequence ID" value="NZ_CP149782.1"/>
</dbReference>
<dbReference type="Gene3D" id="2.60.40.10">
    <property type="entry name" value="Immunoglobulins"/>
    <property type="match status" value="1"/>
</dbReference>
<accession>A0AAU6PZH5</accession>
<name>A0AAU6PZH5_9DEIO</name>
<proteinExistence type="predicted"/>
<feature type="chain" id="PRO_5043504066" evidence="1">
    <location>
        <begin position="23"/>
        <end position="912"/>
    </location>
</feature>
<protein>
    <submittedName>
        <fullName evidence="2">Uncharacterized protein</fullName>
    </submittedName>
</protein>
<dbReference type="AlphaFoldDB" id="A0AAU6PZH5"/>
<gene>
    <name evidence="2" type="ORF">WDJ50_10175</name>
</gene>
<evidence type="ECO:0000256" key="1">
    <source>
        <dbReference type="SAM" id="SignalP"/>
    </source>
</evidence>
<dbReference type="PROSITE" id="PS51257">
    <property type="entry name" value="PROKAR_LIPOPROTEIN"/>
    <property type="match status" value="1"/>
</dbReference>
<evidence type="ECO:0000313" key="2">
    <source>
        <dbReference type="EMBL" id="WYF43780.1"/>
    </source>
</evidence>
<sequence length="912" mass="95182">MKKNIALMALTGILTLASCSQTGQTPAPEVDNTGPSVTFTASPASLPSTGGQVTLNGTVTDKSGVSGVVITRTDGGAACTATVDANGAFSCVATVAANTSTTTAATYTYQVAATDKAATPNKTTVNSNVVTVAAATAPIEPSKTYGVTITVSGVESAPVVIADANGYALQTVTVKGSQKVTLPSGTYTVSGGAVSGYTAPAPKTIVVGASDTGVTLTYTAIVTPVSTDILLTPAQGDNNKVQPIAQQIEGTSTQVPYVRGTIVINPQQANNGADRIEVFTSATTNDINAANRIYDSRDSSGPVTLDTSKLRQGELQYIIVRYWKGTSNFLRSILFIPDNLGPQVADVIPVSKLSPELTQKLGNWANGTITLAFQNLDTLRDNPVGTSYWPSGVERVEWYADTTAASKNGVADLGTAKLIGTAYKSPYQVSVDTKTLTDGAHDIYAVAYDQLGNRSVVLSQNLFVLNVDNTGPVVNGNGSITLVDAGTGAVRDEFSKGGIDATYTRRANGTCLVDALGADAGNIDLYDSVATDGPRALRDGTTAPTGTQFISGLARVRNLTYSNSIADAGVGVANSPSGERFITVDGQPLVNRLYTLGTNGKLTALTALQQVTTEPPLCSNVFMDVNGLDAGAHTVRFNTGNATTDLLGNPATGGGINDVTFYVDNQRPSNLRFSKKPLSVPANGQATLAAEADDSVSGLYGAKEFFARDTNGTAFNGRAVQLASADQLNYRFFQPTSGNLDLIAAVRDFAGNVSSNTETIAVTSVGPRLVTLNNDNLFVRRQQPNGQFLNFNLATDENPVLGPVGTVHSLDLLNYGRSANPFAEANVLAGNFYQEVLVSNPLNRIGMGTADLTRDDLNVQGDQAHAPLYLISSTESAPYTSIKPLAGGLFAYHAATIDKNGWVSEVIRSIRY</sequence>
<reference evidence="2" key="1">
    <citation type="submission" date="2024-03" db="EMBL/GenBank/DDBJ databases">
        <title>Deinococcus weizhi sp. nov., isolated from human skin.</title>
        <authorList>
            <person name="Wei Z."/>
            <person name="Tian F."/>
            <person name="Yang C."/>
            <person name="Xin L.T."/>
            <person name="Wen Z.J."/>
            <person name="Lan K.C."/>
            <person name="Yu L."/>
            <person name="Zhe W."/>
            <person name="Dan F.D."/>
            <person name="Jun W."/>
            <person name="Rui Z."/>
            <person name="Yong X.J."/>
            <person name="Ting Y."/>
            <person name="Wei X."/>
            <person name="Xu Z.G."/>
            <person name="Xin Z."/>
            <person name="Dong F.G."/>
            <person name="Ni X.M."/>
            <person name="Zheng M.G."/>
            <person name="Chun Y."/>
            <person name="Qian W.X."/>
        </authorList>
    </citation>
    <scope>NUCLEOTIDE SEQUENCE</scope>
    <source>
        <strain evidence="2">VB142</strain>
    </source>
</reference>